<sequence>MSYALNKSGYTIKSSDGHVSSGKTTSDFKESGIIVFKVTNFSNATGHVDLYNGKTVEGKDYCNDSDWNVIIELLTDECNNLTVNNKYIYYYSEIFNEIKGIYQYEIKCIKKRIILINEIINCILNSVFDIFSCSEFIIL</sequence>
<reference evidence="1 2" key="1">
    <citation type="submission" date="2016-08" db="EMBL/GenBank/DDBJ databases">
        <title>A Parts List for Fungal Cellulosomes Revealed by Comparative Genomics.</title>
        <authorList>
            <consortium name="DOE Joint Genome Institute"/>
            <person name="Haitjema C.H."/>
            <person name="Gilmore S.P."/>
            <person name="Henske J.K."/>
            <person name="Solomon K.V."/>
            <person name="De Groot R."/>
            <person name="Kuo A."/>
            <person name="Mondo S.J."/>
            <person name="Salamov A.A."/>
            <person name="Labutti K."/>
            <person name="Zhao Z."/>
            <person name="Chiniquy J."/>
            <person name="Barry K."/>
            <person name="Brewer H.M."/>
            <person name="Purvine S.O."/>
            <person name="Wright A.T."/>
            <person name="Boxma B."/>
            <person name="Van Alen T."/>
            <person name="Hackstein J.H."/>
            <person name="Baker S.E."/>
            <person name="Grigoriev I.V."/>
            <person name="O'Malley M.A."/>
        </authorList>
    </citation>
    <scope>NUCLEOTIDE SEQUENCE [LARGE SCALE GENOMIC DNA]</scope>
    <source>
        <strain evidence="1 2">G1</strain>
    </source>
</reference>
<keyword evidence="2" id="KW-1185">Reference proteome</keyword>
<evidence type="ECO:0000313" key="1">
    <source>
        <dbReference type="EMBL" id="ORY52221.1"/>
    </source>
</evidence>
<organism evidence="1 2">
    <name type="scientific">Neocallimastix californiae</name>
    <dbReference type="NCBI Taxonomy" id="1754190"/>
    <lineage>
        <taxon>Eukaryota</taxon>
        <taxon>Fungi</taxon>
        <taxon>Fungi incertae sedis</taxon>
        <taxon>Chytridiomycota</taxon>
        <taxon>Chytridiomycota incertae sedis</taxon>
        <taxon>Neocallimastigomycetes</taxon>
        <taxon>Neocallimastigales</taxon>
        <taxon>Neocallimastigaceae</taxon>
        <taxon>Neocallimastix</taxon>
    </lineage>
</organism>
<dbReference type="AlphaFoldDB" id="A0A1Y2CYW0"/>
<protein>
    <submittedName>
        <fullName evidence="1">Uncharacterized protein</fullName>
    </submittedName>
</protein>
<evidence type="ECO:0000313" key="2">
    <source>
        <dbReference type="Proteomes" id="UP000193920"/>
    </source>
</evidence>
<dbReference type="EMBL" id="MCOG01000093">
    <property type="protein sequence ID" value="ORY52221.1"/>
    <property type="molecule type" value="Genomic_DNA"/>
</dbReference>
<accession>A0A1Y2CYW0</accession>
<comment type="caution">
    <text evidence="1">The sequence shown here is derived from an EMBL/GenBank/DDBJ whole genome shotgun (WGS) entry which is preliminary data.</text>
</comment>
<gene>
    <name evidence="1" type="ORF">LY90DRAFT_508200</name>
</gene>
<dbReference type="Proteomes" id="UP000193920">
    <property type="component" value="Unassembled WGS sequence"/>
</dbReference>
<dbReference type="Gene3D" id="3.90.1720.70">
    <property type="match status" value="1"/>
</dbReference>
<proteinExistence type="predicted"/>
<name>A0A1Y2CYW0_9FUNG</name>